<dbReference type="InterPro" id="IPR001304">
    <property type="entry name" value="C-type_lectin-like"/>
</dbReference>
<proteinExistence type="predicted"/>
<dbReference type="Proteomes" id="UP000515135">
    <property type="component" value="Unplaced"/>
</dbReference>
<keyword evidence="1 6" id="KW-0245">EGF-like domain</keyword>
<feature type="disulfide bond" evidence="6">
    <location>
        <begin position="334"/>
        <end position="343"/>
    </location>
</feature>
<dbReference type="Pfam" id="PF00008">
    <property type="entry name" value="EGF"/>
    <property type="match status" value="1"/>
</dbReference>
<dbReference type="SMART" id="SM00181">
    <property type="entry name" value="EGF"/>
    <property type="match status" value="2"/>
</dbReference>
<dbReference type="SMART" id="SM00034">
    <property type="entry name" value="CLECT"/>
    <property type="match status" value="1"/>
</dbReference>
<name>A0A6P4XQK6_BRABE</name>
<dbReference type="PROSITE" id="PS01186">
    <property type="entry name" value="EGF_2"/>
    <property type="match status" value="1"/>
</dbReference>
<dbReference type="AlphaFoldDB" id="A0A6P4XQK6"/>
<dbReference type="InterPro" id="IPR000152">
    <property type="entry name" value="EGF-type_Asp/Asn_hydroxyl_site"/>
</dbReference>
<dbReference type="SUPFAM" id="SSF56436">
    <property type="entry name" value="C-type lectin-like"/>
    <property type="match status" value="1"/>
</dbReference>
<dbReference type="CDD" id="cd00037">
    <property type="entry name" value="CLECT"/>
    <property type="match status" value="1"/>
</dbReference>
<dbReference type="FunFam" id="2.10.25.10:FF:000122">
    <property type="entry name" value="Protein crumbs homolog 2"/>
    <property type="match status" value="1"/>
</dbReference>
<dbReference type="KEGG" id="bbel:109465883"/>
<dbReference type="GO" id="GO:0005509">
    <property type="term" value="F:calcium ion binding"/>
    <property type="evidence" value="ECO:0007669"/>
    <property type="project" value="InterPro"/>
</dbReference>
<organism evidence="9 10">
    <name type="scientific">Branchiostoma belcheri</name>
    <name type="common">Amphioxus</name>
    <dbReference type="NCBI Taxonomy" id="7741"/>
    <lineage>
        <taxon>Eukaryota</taxon>
        <taxon>Metazoa</taxon>
        <taxon>Chordata</taxon>
        <taxon>Cephalochordata</taxon>
        <taxon>Leptocardii</taxon>
        <taxon>Amphioxiformes</taxon>
        <taxon>Branchiostomatidae</taxon>
        <taxon>Branchiostoma</taxon>
    </lineage>
</organism>
<feature type="domain" description="EGF-like" evidence="8">
    <location>
        <begin position="271"/>
        <end position="306"/>
    </location>
</feature>
<feature type="chain" id="PRO_5028125020" evidence="7">
    <location>
        <begin position="21"/>
        <end position="471"/>
    </location>
</feature>
<dbReference type="InterPro" id="IPR016187">
    <property type="entry name" value="CTDL_fold"/>
</dbReference>
<dbReference type="OrthoDB" id="406096at2759"/>
<evidence type="ECO:0000256" key="1">
    <source>
        <dbReference type="ARBA" id="ARBA00022536"/>
    </source>
</evidence>
<dbReference type="PANTHER" id="PTHR12916">
    <property type="entry name" value="CYTOCHROME C OXIDASE POLYPEPTIDE VIC-2"/>
    <property type="match status" value="1"/>
</dbReference>
<feature type="signal peptide" evidence="7">
    <location>
        <begin position="1"/>
        <end position="20"/>
    </location>
</feature>
<dbReference type="PROSITE" id="PS50026">
    <property type="entry name" value="EGF_3"/>
    <property type="match status" value="2"/>
</dbReference>
<feature type="disulfide bond" evidence="6">
    <location>
        <begin position="275"/>
        <end position="285"/>
    </location>
</feature>
<dbReference type="GeneID" id="109465883"/>
<dbReference type="GO" id="GO:0005112">
    <property type="term" value="F:Notch binding"/>
    <property type="evidence" value="ECO:0007669"/>
    <property type="project" value="TreeGrafter"/>
</dbReference>
<keyword evidence="9" id="KW-1185">Reference proteome</keyword>
<keyword evidence="3" id="KW-0677">Repeat</keyword>
<dbReference type="PROSITE" id="PS00022">
    <property type="entry name" value="EGF_1"/>
    <property type="match status" value="2"/>
</dbReference>
<evidence type="ECO:0000256" key="3">
    <source>
        <dbReference type="ARBA" id="ARBA00022737"/>
    </source>
</evidence>
<dbReference type="Pfam" id="PF00059">
    <property type="entry name" value="Lectin_C"/>
    <property type="match status" value="1"/>
</dbReference>
<dbReference type="SUPFAM" id="SSF57196">
    <property type="entry name" value="EGF/Laminin"/>
    <property type="match status" value="2"/>
</dbReference>
<evidence type="ECO:0000256" key="5">
    <source>
        <dbReference type="ARBA" id="ARBA00023180"/>
    </source>
</evidence>
<gene>
    <name evidence="10" type="primary">LOC109465883</name>
</gene>
<dbReference type="InterPro" id="IPR001881">
    <property type="entry name" value="EGF-like_Ca-bd_dom"/>
</dbReference>
<keyword evidence="5" id="KW-0325">Glycoprotein</keyword>
<dbReference type="RefSeq" id="XP_019618930.1">
    <property type="nucleotide sequence ID" value="XM_019763371.1"/>
</dbReference>
<keyword evidence="4 6" id="KW-1015">Disulfide bond</keyword>
<keyword evidence="2 7" id="KW-0732">Signal</keyword>
<dbReference type="GO" id="GO:0007219">
    <property type="term" value="P:Notch signaling pathway"/>
    <property type="evidence" value="ECO:0007669"/>
    <property type="project" value="TreeGrafter"/>
</dbReference>
<accession>A0A6P4XQK6</accession>
<feature type="domain" description="EGF-like" evidence="8">
    <location>
        <begin position="308"/>
        <end position="344"/>
    </location>
</feature>
<evidence type="ECO:0000313" key="10">
    <source>
        <dbReference type="RefSeq" id="XP_019618930.1"/>
    </source>
</evidence>
<dbReference type="InterPro" id="IPR000742">
    <property type="entry name" value="EGF"/>
</dbReference>
<dbReference type="CDD" id="cd00054">
    <property type="entry name" value="EGF_CA"/>
    <property type="match status" value="1"/>
</dbReference>
<dbReference type="PROSITE" id="PS00010">
    <property type="entry name" value="ASX_HYDROXYL"/>
    <property type="match status" value="1"/>
</dbReference>
<sequence>MWGLLFSFAVLSAWPACSLGKPEFLTVFDGWEMYKVRTNATMTNENVQNTCRAVGLWYPCYYTGHETCSTFYRPECIKLDGSSSNSCRTLSAFSHSLCGTVDAHKCKALDDIFVYQPGYQSAHGVDYDAGEWNMFGTNHTDKYALCGGQQEYLTTWGRWAFHKVRVNGLMSSTNMRATCDLVGMSYTCYGTGVGTCTSSWSSDCIRFDHVDDTCQNTLELLSSLMCGTTDASSCQPLLNVYTIRGSYGYGVSETGYDTSGSDDNDKYALCAVRQCDISPCVHGTCSVHDQNFTCLCDSGWNGTYCDTLIDSCDSNPCLSGGTCVNEENGYSCICPPTATGNICETVLHTDKCYWISNSPLSNQDASVMCLKMEGHLAKVNDPVDQQVLISYLDDGRNISYWTSNKISPTSMCTCENGSPLSSDAPPPWVYSTANADTCVLLDAEVGYTGTYQPCTEEHNFVCQSKCDAPKY</sequence>
<evidence type="ECO:0000256" key="4">
    <source>
        <dbReference type="ARBA" id="ARBA00023157"/>
    </source>
</evidence>
<dbReference type="Gene3D" id="3.10.100.10">
    <property type="entry name" value="Mannose-Binding Protein A, subunit A"/>
    <property type="match status" value="1"/>
</dbReference>
<feature type="disulfide bond" evidence="6">
    <location>
        <begin position="296"/>
        <end position="305"/>
    </location>
</feature>
<dbReference type="InterPro" id="IPR016186">
    <property type="entry name" value="C-type_lectin-like/link_sf"/>
</dbReference>
<dbReference type="Gene3D" id="2.10.25.10">
    <property type="entry name" value="Laminin"/>
    <property type="match status" value="2"/>
</dbReference>
<evidence type="ECO:0000259" key="8">
    <source>
        <dbReference type="PROSITE" id="PS50026"/>
    </source>
</evidence>
<evidence type="ECO:0000313" key="9">
    <source>
        <dbReference type="Proteomes" id="UP000515135"/>
    </source>
</evidence>
<evidence type="ECO:0000256" key="2">
    <source>
        <dbReference type="ARBA" id="ARBA00022729"/>
    </source>
</evidence>
<dbReference type="SMART" id="SM00179">
    <property type="entry name" value="EGF_CA"/>
    <property type="match status" value="1"/>
</dbReference>
<evidence type="ECO:0000256" key="6">
    <source>
        <dbReference type="PROSITE-ProRule" id="PRU00076"/>
    </source>
</evidence>
<comment type="caution">
    <text evidence="6">Lacks conserved residue(s) required for the propagation of feature annotation.</text>
</comment>
<protein>
    <submittedName>
        <fullName evidence="10">Protein jagged-1-like</fullName>
    </submittedName>
</protein>
<reference evidence="10" key="1">
    <citation type="submission" date="2025-08" db="UniProtKB">
        <authorList>
            <consortium name="RefSeq"/>
        </authorList>
    </citation>
    <scope>IDENTIFICATION</scope>
    <source>
        <tissue evidence="10">Gonad</tissue>
    </source>
</reference>
<dbReference type="PANTHER" id="PTHR12916:SF9">
    <property type="entry name" value="NEUROGENIC LOCUS NOTCH HOMOLOG PROTEIN 1-RELATED"/>
    <property type="match status" value="1"/>
</dbReference>
<evidence type="ECO:0000256" key="7">
    <source>
        <dbReference type="SAM" id="SignalP"/>
    </source>
</evidence>